<comment type="subcellular location">
    <subcellularLocation>
        <location evidence="1">Cell membrane</location>
    </subcellularLocation>
</comment>
<sequence>MRGSVADCVAGVSLSIIIPALNEAAQIASVLVRLDPLRRRGVQLILVDGGSTDQTIALAAPLVDLVVQAPRGRAAQMNAGAAMATGDVVLFLHADTTLPEHADTLIANALSGDTRAWGRFDITLTGAHPMLAIIAAMMNWRSRLSGIATGDQALFLRRDVFVQLSGYASIALMEDIELSRRLKKISRPACLRDKVSSAGRRWEQHGIWRTIWLMWRLRLAYFLGADPAALARAYGYTKAS</sequence>
<keyword evidence="3" id="KW-0328">Glycosyltransferase</keyword>
<gene>
    <name evidence="7" type="ORF">GCM10022212_03880</name>
</gene>
<dbReference type="EMBL" id="BAAAZE010000002">
    <property type="protein sequence ID" value="GAA4013132.1"/>
    <property type="molecule type" value="Genomic_DNA"/>
</dbReference>
<evidence type="ECO:0000256" key="5">
    <source>
        <dbReference type="ARBA" id="ARBA00023136"/>
    </source>
</evidence>
<dbReference type="NCBIfam" id="TIGR04283">
    <property type="entry name" value="glyco_like_mftF"/>
    <property type="match status" value="1"/>
</dbReference>
<evidence type="ECO:0000256" key="1">
    <source>
        <dbReference type="ARBA" id="ARBA00004236"/>
    </source>
</evidence>
<evidence type="ECO:0000256" key="2">
    <source>
        <dbReference type="ARBA" id="ARBA00022475"/>
    </source>
</evidence>
<keyword evidence="8" id="KW-1185">Reference proteome</keyword>
<protein>
    <submittedName>
        <fullName evidence="7">TIGR04283 family arsenosugar biosynthesis glycosyltransferase</fullName>
    </submittedName>
</protein>
<dbReference type="PANTHER" id="PTHR43646:SF2">
    <property type="entry name" value="GLYCOSYLTRANSFERASE 2-LIKE DOMAIN-CONTAINING PROTEIN"/>
    <property type="match status" value="1"/>
</dbReference>
<dbReference type="InterPro" id="IPR029044">
    <property type="entry name" value="Nucleotide-diphossugar_trans"/>
</dbReference>
<keyword evidence="5" id="KW-0472">Membrane</keyword>
<keyword evidence="4" id="KW-0808">Transferase</keyword>
<name>A0ABP7SKQ0_9BURK</name>
<evidence type="ECO:0000256" key="3">
    <source>
        <dbReference type="ARBA" id="ARBA00022676"/>
    </source>
</evidence>
<dbReference type="Proteomes" id="UP001501353">
    <property type="component" value="Unassembled WGS sequence"/>
</dbReference>
<evidence type="ECO:0000259" key="6">
    <source>
        <dbReference type="Pfam" id="PF00535"/>
    </source>
</evidence>
<dbReference type="CDD" id="cd02522">
    <property type="entry name" value="GT_2_like_a"/>
    <property type="match status" value="1"/>
</dbReference>
<evidence type="ECO:0000313" key="8">
    <source>
        <dbReference type="Proteomes" id="UP001501353"/>
    </source>
</evidence>
<dbReference type="PANTHER" id="PTHR43646">
    <property type="entry name" value="GLYCOSYLTRANSFERASE"/>
    <property type="match status" value="1"/>
</dbReference>
<evidence type="ECO:0000313" key="7">
    <source>
        <dbReference type="EMBL" id="GAA4013132.1"/>
    </source>
</evidence>
<feature type="domain" description="Glycosyltransferase 2-like" evidence="6">
    <location>
        <begin position="15"/>
        <end position="119"/>
    </location>
</feature>
<dbReference type="RefSeq" id="WP_344761534.1">
    <property type="nucleotide sequence ID" value="NZ_BAAAZE010000002.1"/>
</dbReference>
<reference evidence="8" key="1">
    <citation type="journal article" date="2019" name="Int. J. Syst. Evol. Microbiol.">
        <title>The Global Catalogue of Microorganisms (GCM) 10K type strain sequencing project: providing services to taxonomists for standard genome sequencing and annotation.</title>
        <authorList>
            <consortium name="The Broad Institute Genomics Platform"/>
            <consortium name="The Broad Institute Genome Sequencing Center for Infectious Disease"/>
            <person name="Wu L."/>
            <person name="Ma J."/>
        </authorList>
    </citation>
    <scope>NUCLEOTIDE SEQUENCE [LARGE SCALE GENOMIC DNA]</scope>
    <source>
        <strain evidence="8">JCM 16673</strain>
    </source>
</reference>
<dbReference type="Pfam" id="PF00535">
    <property type="entry name" value="Glycos_transf_2"/>
    <property type="match status" value="1"/>
</dbReference>
<comment type="caution">
    <text evidence="7">The sequence shown here is derived from an EMBL/GenBank/DDBJ whole genome shotgun (WGS) entry which is preliminary data.</text>
</comment>
<evidence type="ECO:0000256" key="4">
    <source>
        <dbReference type="ARBA" id="ARBA00022679"/>
    </source>
</evidence>
<proteinExistence type="predicted"/>
<keyword evidence="2" id="KW-1003">Cell membrane</keyword>
<organism evidence="7 8">
    <name type="scientific">Actimicrobium antarcticum</name>
    <dbReference type="NCBI Taxonomy" id="1051899"/>
    <lineage>
        <taxon>Bacteria</taxon>
        <taxon>Pseudomonadati</taxon>
        <taxon>Pseudomonadota</taxon>
        <taxon>Betaproteobacteria</taxon>
        <taxon>Burkholderiales</taxon>
        <taxon>Oxalobacteraceae</taxon>
        <taxon>Actimicrobium</taxon>
    </lineage>
</organism>
<accession>A0ABP7SKQ0</accession>
<dbReference type="InterPro" id="IPR001173">
    <property type="entry name" value="Glyco_trans_2-like"/>
</dbReference>
<dbReference type="SUPFAM" id="SSF53448">
    <property type="entry name" value="Nucleotide-diphospho-sugar transferases"/>
    <property type="match status" value="1"/>
</dbReference>
<dbReference type="Gene3D" id="3.90.550.10">
    <property type="entry name" value="Spore Coat Polysaccharide Biosynthesis Protein SpsA, Chain A"/>
    <property type="match status" value="1"/>
</dbReference>
<dbReference type="InterPro" id="IPR026461">
    <property type="entry name" value="Trfase_2_rSAM/seldom_assoc"/>
</dbReference>